<evidence type="ECO:0000313" key="2">
    <source>
        <dbReference type="Proteomes" id="UP000283834"/>
    </source>
</evidence>
<evidence type="ECO:0000313" key="1">
    <source>
        <dbReference type="EMBL" id="RGT39287.1"/>
    </source>
</evidence>
<proteinExistence type="predicted"/>
<comment type="caution">
    <text evidence="1">The sequence shown here is derived from an EMBL/GenBank/DDBJ whole genome shotgun (WGS) entry which is preliminary data.</text>
</comment>
<name>A0A2N5PH06_MEDGN</name>
<reference evidence="1 2" key="1">
    <citation type="submission" date="2018-08" db="EMBL/GenBank/DDBJ databases">
        <title>A genome reference for cultivated species of the human gut microbiota.</title>
        <authorList>
            <person name="Zou Y."/>
            <person name="Xue W."/>
            <person name="Luo G."/>
        </authorList>
    </citation>
    <scope>NUCLEOTIDE SEQUENCE [LARGE SCALE GENOMIC DNA]</scope>
    <source>
        <strain evidence="1 2">AF19-16AC</strain>
    </source>
</reference>
<sequence>MRENNIKPAEAAEILGVSPQFIRVAMQMGQLPIGIAIKLPGSSEYTYQISDNLLQQRTSKNVAEEIKRIRSTNQR</sequence>
<dbReference type="Proteomes" id="UP000283834">
    <property type="component" value="Unassembled WGS sequence"/>
</dbReference>
<protein>
    <submittedName>
        <fullName evidence="1">Uncharacterized protein</fullName>
    </submittedName>
</protein>
<dbReference type="AlphaFoldDB" id="A0A2N5PH06"/>
<gene>
    <name evidence="1" type="ORF">DWX36_07930</name>
</gene>
<dbReference type="EMBL" id="QRWQ01000006">
    <property type="protein sequence ID" value="RGT39287.1"/>
    <property type="molecule type" value="Genomic_DNA"/>
</dbReference>
<organism evidence="1 2">
    <name type="scientific">Mediterraneibacter gnavus</name>
    <name type="common">Ruminococcus gnavus</name>
    <dbReference type="NCBI Taxonomy" id="33038"/>
    <lineage>
        <taxon>Bacteria</taxon>
        <taxon>Bacillati</taxon>
        <taxon>Bacillota</taxon>
        <taxon>Clostridia</taxon>
        <taxon>Lachnospirales</taxon>
        <taxon>Lachnospiraceae</taxon>
        <taxon>Mediterraneibacter</taxon>
    </lineage>
</organism>
<accession>A0A2N5PH06</accession>